<evidence type="ECO:0000313" key="2">
    <source>
        <dbReference type="EMBL" id="CAA7268546.1"/>
    </source>
</evidence>
<dbReference type="InterPro" id="IPR005162">
    <property type="entry name" value="Retrotrans_gag_dom"/>
</dbReference>
<feature type="domain" description="Retrotransposon gag" evidence="1">
    <location>
        <begin position="97"/>
        <end position="177"/>
    </location>
</feature>
<dbReference type="AlphaFoldDB" id="A0A8S0WXZ4"/>
<evidence type="ECO:0000313" key="3">
    <source>
        <dbReference type="Proteomes" id="UP000467700"/>
    </source>
</evidence>
<dbReference type="OrthoDB" id="3026227at2759"/>
<comment type="caution">
    <text evidence="2">The sequence shown here is derived from an EMBL/GenBank/DDBJ whole genome shotgun (WGS) entry which is preliminary data.</text>
</comment>
<reference evidence="2 3" key="1">
    <citation type="submission" date="2020-01" db="EMBL/GenBank/DDBJ databases">
        <authorList>
            <person name="Gupta K D."/>
        </authorList>
    </citation>
    <scope>NUCLEOTIDE SEQUENCE [LARGE SCALE GENOMIC DNA]</scope>
</reference>
<dbReference type="EMBL" id="CACVBS010000068">
    <property type="protein sequence ID" value="CAA7268546.1"/>
    <property type="molecule type" value="Genomic_DNA"/>
</dbReference>
<sequence>MWNILTDLVNAWNKSALAMENAAQQIAKEDRRWEMVPPAMYDGDARRARAFLQECEGYFLMEEIEDLKTKIYFVLSRVKEGANKKVTRWADSTRSRILERAAKNPPEESFSSWDEFKADFERYFEFDMAQEEARRMVMTLEQGNMTYEEYYWEFASSAGITGFNDVALQHYWKRGLNKGLRARPMPDFVFLQDNTDGTIRR</sequence>
<name>A0A8S0WXZ4_CYCAE</name>
<organism evidence="2 3">
    <name type="scientific">Cyclocybe aegerita</name>
    <name type="common">Black poplar mushroom</name>
    <name type="synonym">Agrocybe aegerita</name>
    <dbReference type="NCBI Taxonomy" id="1973307"/>
    <lineage>
        <taxon>Eukaryota</taxon>
        <taxon>Fungi</taxon>
        <taxon>Dikarya</taxon>
        <taxon>Basidiomycota</taxon>
        <taxon>Agaricomycotina</taxon>
        <taxon>Agaricomycetes</taxon>
        <taxon>Agaricomycetidae</taxon>
        <taxon>Agaricales</taxon>
        <taxon>Agaricineae</taxon>
        <taxon>Bolbitiaceae</taxon>
        <taxon>Cyclocybe</taxon>
    </lineage>
</organism>
<protein>
    <recommendedName>
        <fullName evidence="1">Retrotransposon gag domain-containing protein</fullName>
    </recommendedName>
</protein>
<dbReference type="Proteomes" id="UP000467700">
    <property type="component" value="Unassembled WGS sequence"/>
</dbReference>
<accession>A0A8S0WXZ4</accession>
<keyword evidence="3" id="KW-1185">Reference proteome</keyword>
<proteinExistence type="predicted"/>
<gene>
    <name evidence="2" type="ORF">AAE3_LOCUS10656</name>
</gene>
<evidence type="ECO:0000259" key="1">
    <source>
        <dbReference type="Pfam" id="PF03732"/>
    </source>
</evidence>
<dbReference type="Pfam" id="PF03732">
    <property type="entry name" value="Retrotrans_gag"/>
    <property type="match status" value="1"/>
</dbReference>